<evidence type="ECO:0000256" key="3">
    <source>
        <dbReference type="ARBA" id="ARBA00022801"/>
    </source>
</evidence>
<dbReference type="InterPro" id="IPR023828">
    <property type="entry name" value="Peptidase_S8_Ser-AS"/>
</dbReference>
<evidence type="ECO:0000259" key="7">
    <source>
        <dbReference type="Pfam" id="PF00082"/>
    </source>
</evidence>
<evidence type="ECO:0000256" key="6">
    <source>
        <dbReference type="SAM" id="MobiDB-lite"/>
    </source>
</evidence>
<feature type="region of interest" description="Disordered" evidence="6">
    <location>
        <begin position="1"/>
        <end position="41"/>
    </location>
</feature>
<evidence type="ECO:0000313" key="8">
    <source>
        <dbReference type="EMBL" id="GAA3633937.1"/>
    </source>
</evidence>
<organism evidence="8 9">
    <name type="scientific">Microbacterium awajiense</name>
    <dbReference type="NCBI Taxonomy" id="415214"/>
    <lineage>
        <taxon>Bacteria</taxon>
        <taxon>Bacillati</taxon>
        <taxon>Actinomycetota</taxon>
        <taxon>Actinomycetes</taxon>
        <taxon>Micrococcales</taxon>
        <taxon>Microbacteriaceae</taxon>
        <taxon>Microbacterium</taxon>
    </lineage>
</organism>
<reference evidence="9" key="1">
    <citation type="journal article" date="2019" name="Int. J. Syst. Evol. Microbiol.">
        <title>The Global Catalogue of Microorganisms (GCM) 10K type strain sequencing project: providing services to taxonomists for standard genome sequencing and annotation.</title>
        <authorList>
            <consortium name="The Broad Institute Genomics Platform"/>
            <consortium name="The Broad Institute Genome Sequencing Center for Infectious Disease"/>
            <person name="Wu L."/>
            <person name="Ma J."/>
        </authorList>
    </citation>
    <scope>NUCLEOTIDE SEQUENCE [LARGE SCALE GENOMIC DNA]</scope>
    <source>
        <strain evidence="9">JCM 16544</strain>
    </source>
</reference>
<dbReference type="InterPro" id="IPR036852">
    <property type="entry name" value="Peptidase_S8/S53_dom_sf"/>
</dbReference>
<dbReference type="PANTHER" id="PTHR43806:SF11">
    <property type="entry name" value="CEREVISIN-RELATED"/>
    <property type="match status" value="1"/>
</dbReference>
<gene>
    <name evidence="8" type="ORF">GCM10022200_16410</name>
</gene>
<proteinExistence type="inferred from homology"/>
<keyword evidence="9" id="KW-1185">Reference proteome</keyword>
<dbReference type="PANTHER" id="PTHR43806">
    <property type="entry name" value="PEPTIDASE S8"/>
    <property type="match status" value="1"/>
</dbReference>
<feature type="compositionally biased region" description="Basic and acidic residues" evidence="6">
    <location>
        <begin position="8"/>
        <end position="29"/>
    </location>
</feature>
<evidence type="ECO:0000256" key="4">
    <source>
        <dbReference type="ARBA" id="ARBA00022825"/>
    </source>
</evidence>
<keyword evidence="4 5" id="KW-0720">Serine protease</keyword>
<feature type="active site" description="Charge relay system" evidence="5">
    <location>
        <position position="242"/>
    </location>
</feature>
<dbReference type="Proteomes" id="UP001501697">
    <property type="component" value="Unassembled WGS sequence"/>
</dbReference>
<dbReference type="InterPro" id="IPR000209">
    <property type="entry name" value="Peptidase_S8/S53_dom"/>
</dbReference>
<feature type="active site" description="Charge relay system" evidence="5">
    <location>
        <position position="297"/>
    </location>
</feature>
<name>A0ABP7AJU6_9MICO</name>
<keyword evidence="2 5" id="KW-0645">Protease</keyword>
<sequence>MSTLDPDDPARGSAGDRHGTWRERYRAARGEGVPLDPRSEPVEGVDAYPTDYAPDHLLITAVDDVEALLTLLRPAAADFGWGIALRNLDNTPVELDVALDRAERGRREFDLPTIYRVQIFPSPSPDRDDQPVPPIDAWRLLQRARARSGVKRLRRVTLDHVLTLDPFGGKTNPFGGKTNPFGGKTNPFGAKTNPFSSKTNGLDSYEWAGSGGRQVVDYVGPGPTRTGALARGGRRPVVAVLDTGCGRHEWLPDDIVTRYPRTPDGVVIGEDDPATDPETVGDLAGPFDGALDGSAGHGTFISGVVRQLSPESDIIAVRVADSMGNVLEGAFLLGVRRLVKAMLTSPRKGGRAVDVINLSIGYYHETPDDGLFDQTLAELLLRARRTGCAVVCSAGNDATDRPTFPAALWPWGPEVVVPDSRSAAPHVSVGALNPNGTVALFSNIGPWVKTYAPGAAVLSSFPALNGGMQAEVRNDREGLRRESIDPDDFRGGFALWSGTSFAAPYVAGMIAAGISDALMSGKVSDDKARIAHTRKVWKAVEKDLLAMRRGPH</sequence>
<accession>A0ABP7AJU6</accession>
<dbReference type="PROSITE" id="PS51892">
    <property type="entry name" value="SUBTILASE"/>
    <property type="match status" value="1"/>
</dbReference>
<comment type="caution">
    <text evidence="8">The sequence shown here is derived from an EMBL/GenBank/DDBJ whole genome shotgun (WGS) entry which is preliminary data.</text>
</comment>
<evidence type="ECO:0000256" key="1">
    <source>
        <dbReference type="ARBA" id="ARBA00011073"/>
    </source>
</evidence>
<evidence type="ECO:0000256" key="5">
    <source>
        <dbReference type="PROSITE-ProRule" id="PRU01240"/>
    </source>
</evidence>
<keyword evidence="3 5" id="KW-0378">Hydrolase</keyword>
<protein>
    <submittedName>
        <fullName evidence="8">S8 family serine peptidase</fullName>
    </submittedName>
</protein>
<dbReference type="CDD" id="cd00306">
    <property type="entry name" value="Peptidases_S8_S53"/>
    <property type="match status" value="1"/>
</dbReference>
<dbReference type="EMBL" id="BAAAYU010000005">
    <property type="protein sequence ID" value="GAA3633937.1"/>
    <property type="molecule type" value="Genomic_DNA"/>
</dbReference>
<dbReference type="PRINTS" id="PR00723">
    <property type="entry name" value="SUBTILISIN"/>
</dbReference>
<evidence type="ECO:0000313" key="9">
    <source>
        <dbReference type="Proteomes" id="UP001501697"/>
    </source>
</evidence>
<feature type="active site" description="Charge relay system" evidence="5">
    <location>
        <position position="500"/>
    </location>
</feature>
<feature type="domain" description="Peptidase S8/S53" evidence="7">
    <location>
        <begin position="233"/>
        <end position="533"/>
    </location>
</feature>
<dbReference type="PROSITE" id="PS00138">
    <property type="entry name" value="SUBTILASE_SER"/>
    <property type="match status" value="1"/>
</dbReference>
<comment type="similarity">
    <text evidence="1 5">Belongs to the peptidase S8 family.</text>
</comment>
<dbReference type="RefSeq" id="WP_344737511.1">
    <property type="nucleotide sequence ID" value="NZ_BAAAYU010000005.1"/>
</dbReference>
<dbReference type="InterPro" id="IPR050131">
    <property type="entry name" value="Peptidase_S8_subtilisin-like"/>
</dbReference>
<evidence type="ECO:0000256" key="2">
    <source>
        <dbReference type="ARBA" id="ARBA00022670"/>
    </source>
</evidence>
<dbReference type="Pfam" id="PF00082">
    <property type="entry name" value="Peptidase_S8"/>
    <property type="match status" value="1"/>
</dbReference>
<dbReference type="Gene3D" id="3.40.50.200">
    <property type="entry name" value="Peptidase S8/S53 domain"/>
    <property type="match status" value="1"/>
</dbReference>
<dbReference type="SUPFAM" id="SSF52743">
    <property type="entry name" value="Subtilisin-like"/>
    <property type="match status" value="1"/>
</dbReference>
<dbReference type="InterPro" id="IPR015500">
    <property type="entry name" value="Peptidase_S8_subtilisin-rel"/>
</dbReference>